<evidence type="ECO:0000256" key="4">
    <source>
        <dbReference type="ARBA" id="ARBA00022980"/>
    </source>
</evidence>
<keyword evidence="6" id="KW-0687">Ribonucleoprotein</keyword>
<dbReference type="GO" id="GO:0005762">
    <property type="term" value="C:mitochondrial large ribosomal subunit"/>
    <property type="evidence" value="ECO:0007669"/>
    <property type="project" value="TreeGrafter"/>
</dbReference>
<dbReference type="GO" id="GO:0003735">
    <property type="term" value="F:structural constituent of ribosome"/>
    <property type="evidence" value="ECO:0007669"/>
    <property type="project" value="InterPro"/>
</dbReference>
<dbReference type="Pfam" id="PF00444">
    <property type="entry name" value="Ribosomal_L36"/>
    <property type="match status" value="1"/>
</dbReference>
<dbReference type="OrthoDB" id="10265903at2759"/>
<gene>
    <name evidence="9" type="ORF">BV898_02308</name>
</gene>
<sequence length="113" mass="13189">MASGTYLGVSARALTTFSSRTRSMLQPKPLLSANLLGASQPQTPMLNGTPWSLVPVRTYVVKDKLRLRCEECYFATRQGEKFVECRLRPRHKQRLKTTKKHWAWRVWNLRNVW</sequence>
<dbReference type="Proteomes" id="UP000192578">
    <property type="component" value="Unassembled WGS sequence"/>
</dbReference>
<evidence type="ECO:0000256" key="5">
    <source>
        <dbReference type="ARBA" id="ARBA00023128"/>
    </source>
</evidence>
<evidence type="ECO:0000256" key="6">
    <source>
        <dbReference type="ARBA" id="ARBA00023274"/>
    </source>
</evidence>
<evidence type="ECO:0000313" key="9">
    <source>
        <dbReference type="EMBL" id="OQV23961.1"/>
    </source>
</evidence>
<keyword evidence="4" id="KW-0689">Ribosomal protein</keyword>
<accession>A0A1W0X9M0</accession>
<protein>
    <recommendedName>
        <fullName evidence="7">Large ribosomal subunit protein bL36m</fullName>
    </recommendedName>
    <alternativeName>
        <fullName evidence="8">39S ribosomal protein L36, mitochondrial</fullName>
    </alternativeName>
</protein>
<dbReference type="SUPFAM" id="SSF57840">
    <property type="entry name" value="Ribosomal protein L36"/>
    <property type="match status" value="1"/>
</dbReference>
<comment type="subcellular location">
    <subcellularLocation>
        <location evidence="1">Mitochondrion</location>
    </subcellularLocation>
</comment>
<dbReference type="AlphaFoldDB" id="A0A1W0X9M0"/>
<name>A0A1W0X9M0_HYPEX</name>
<evidence type="ECO:0000256" key="1">
    <source>
        <dbReference type="ARBA" id="ARBA00004173"/>
    </source>
</evidence>
<evidence type="ECO:0000313" key="10">
    <source>
        <dbReference type="Proteomes" id="UP000192578"/>
    </source>
</evidence>
<evidence type="ECO:0000256" key="8">
    <source>
        <dbReference type="ARBA" id="ARBA00035411"/>
    </source>
</evidence>
<evidence type="ECO:0000256" key="7">
    <source>
        <dbReference type="ARBA" id="ARBA00035239"/>
    </source>
</evidence>
<reference evidence="10" key="1">
    <citation type="submission" date="2017-01" db="EMBL/GenBank/DDBJ databases">
        <title>Comparative genomics of anhydrobiosis in the tardigrade Hypsibius dujardini.</title>
        <authorList>
            <person name="Yoshida Y."/>
            <person name="Koutsovoulos G."/>
            <person name="Laetsch D."/>
            <person name="Stevens L."/>
            <person name="Kumar S."/>
            <person name="Horikawa D."/>
            <person name="Ishino K."/>
            <person name="Komine S."/>
            <person name="Tomita M."/>
            <person name="Blaxter M."/>
            <person name="Arakawa K."/>
        </authorList>
    </citation>
    <scope>NUCLEOTIDE SEQUENCE [LARGE SCALE GENOMIC DNA]</scope>
    <source>
        <strain evidence="10">Z151</strain>
    </source>
</reference>
<dbReference type="InterPro" id="IPR052143">
    <property type="entry name" value="Mitoribosomal_bL36m"/>
</dbReference>
<dbReference type="EMBL" id="MTYJ01000009">
    <property type="protein sequence ID" value="OQV23961.1"/>
    <property type="molecule type" value="Genomic_DNA"/>
</dbReference>
<dbReference type="PANTHER" id="PTHR46909">
    <property type="entry name" value="39S RIBOSOMAL PROTEIN L36, MITOCHONDRIAL"/>
    <property type="match status" value="1"/>
</dbReference>
<dbReference type="InterPro" id="IPR000473">
    <property type="entry name" value="Ribosomal_bL36"/>
</dbReference>
<organism evidence="9 10">
    <name type="scientific">Hypsibius exemplaris</name>
    <name type="common">Freshwater tardigrade</name>
    <dbReference type="NCBI Taxonomy" id="2072580"/>
    <lineage>
        <taxon>Eukaryota</taxon>
        <taxon>Metazoa</taxon>
        <taxon>Ecdysozoa</taxon>
        <taxon>Tardigrada</taxon>
        <taxon>Eutardigrada</taxon>
        <taxon>Parachela</taxon>
        <taxon>Hypsibioidea</taxon>
        <taxon>Hypsibiidae</taxon>
        <taxon>Hypsibius</taxon>
    </lineage>
</organism>
<comment type="similarity">
    <text evidence="2">Belongs to the bacterial ribosomal protein bL36 family.</text>
</comment>
<evidence type="ECO:0000256" key="3">
    <source>
        <dbReference type="ARBA" id="ARBA00022946"/>
    </source>
</evidence>
<evidence type="ECO:0000256" key="2">
    <source>
        <dbReference type="ARBA" id="ARBA00007645"/>
    </source>
</evidence>
<keyword evidence="10" id="KW-1185">Reference proteome</keyword>
<keyword evidence="3" id="KW-0809">Transit peptide</keyword>
<proteinExistence type="inferred from homology"/>
<dbReference type="InterPro" id="IPR035977">
    <property type="entry name" value="Ribosomal_bL36_sp"/>
</dbReference>
<dbReference type="GO" id="GO:0006412">
    <property type="term" value="P:translation"/>
    <property type="evidence" value="ECO:0007669"/>
    <property type="project" value="InterPro"/>
</dbReference>
<keyword evidence="5" id="KW-0496">Mitochondrion</keyword>
<dbReference type="PANTHER" id="PTHR46909:SF1">
    <property type="entry name" value="LARGE RIBOSOMAL SUBUNIT PROTEIN BL36M"/>
    <property type="match status" value="1"/>
</dbReference>
<comment type="caution">
    <text evidence="9">The sequence shown here is derived from an EMBL/GenBank/DDBJ whole genome shotgun (WGS) entry which is preliminary data.</text>
</comment>